<evidence type="ECO:0000256" key="1">
    <source>
        <dbReference type="ARBA" id="ARBA00022737"/>
    </source>
</evidence>
<accession>A0A1M6LKP1</accession>
<dbReference type="InterPro" id="IPR001119">
    <property type="entry name" value="SLH_dom"/>
</dbReference>
<keyword evidence="5" id="KW-1185">Reference proteome</keyword>
<keyword evidence="1" id="KW-0677">Repeat</keyword>
<sequence>MKKILCCILIANLLLTQIGFAGTSGSEKIPPAMKRVVENGYFGVGGLNLERYANRAEFATIALRFKGISEEKVKAAKATGPYKDTAGFQGGWAQYHIGMAYEEGLMFGTGADTFNPGGNITYIQLLAVMLRLLGYEDGADFHQYPKDYYEKAKSLGLADPKIDIHSKVTRELLGITMEKTLDLKLKHQDQTLAEKLGIPSSKAAIESGPVVLKQHSFTTSVLGDFSGRLAGRQSFEGYQIGIYPKDGKNTKAYKLAKVEKNGEFALSGFPIGLVEKLTGYQYKVYTQDNQLVLQGDL</sequence>
<reference evidence="5" key="1">
    <citation type="submission" date="2016-11" db="EMBL/GenBank/DDBJ databases">
        <authorList>
            <person name="Varghese N."/>
            <person name="Submissions S."/>
        </authorList>
    </citation>
    <scope>NUCLEOTIDE SEQUENCE [LARGE SCALE GENOMIC DNA]</scope>
    <source>
        <strain evidence="5">DSM 17957</strain>
    </source>
</reference>
<organism evidence="4 5">
    <name type="scientific">Geosporobacter subterraneus DSM 17957</name>
    <dbReference type="NCBI Taxonomy" id="1121919"/>
    <lineage>
        <taxon>Bacteria</taxon>
        <taxon>Bacillati</taxon>
        <taxon>Bacillota</taxon>
        <taxon>Clostridia</taxon>
        <taxon>Peptostreptococcales</taxon>
        <taxon>Thermotaleaceae</taxon>
        <taxon>Geosporobacter</taxon>
    </lineage>
</organism>
<keyword evidence="2" id="KW-0732">Signal</keyword>
<evidence type="ECO:0000259" key="3">
    <source>
        <dbReference type="PROSITE" id="PS51272"/>
    </source>
</evidence>
<dbReference type="EMBL" id="FQZV01000037">
    <property type="protein sequence ID" value="SHJ71698.1"/>
    <property type="molecule type" value="Genomic_DNA"/>
</dbReference>
<evidence type="ECO:0000313" key="5">
    <source>
        <dbReference type="Proteomes" id="UP000184536"/>
    </source>
</evidence>
<feature type="domain" description="SLH" evidence="3">
    <location>
        <begin position="80"/>
        <end position="143"/>
    </location>
</feature>
<evidence type="ECO:0000256" key="2">
    <source>
        <dbReference type="SAM" id="SignalP"/>
    </source>
</evidence>
<dbReference type="Proteomes" id="UP000184536">
    <property type="component" value="Unassembled WGS sequence"/>
</dbReference>
<proteinExistence type="predicted"/>
<dbReference type="AlphaFoldDB" id="A0A1M6LKP1"/>
<gene>
    <name evidence="4" type="ORF">SAMN02745975_02704</name>
</gene>
<feature type="chain" id="PRO_5012590378" evidence="2">
    <location>
        <begin position="22"/>
        <end position="297"/>
    </location>
</feature>
<protein>
    <submittedName>
        <fullName evidence="4">S-layer homology domain-containing protein</fullName>
    </submittedName>
</protein>
<feature type="signal peptide" evidence="2">
    <location>
        <begin position="1"/>
        <end position="21"/>
    </location>
</feature>
<evidence type="ECO:0000313" key="4">
    <source>
        <dbReference type="EMBL" id="SHJ71698.1"/>
    </source>
</evidence>
<dbReference type="Pfam" id="PF00395">
    <property type="entry name" value="SLH"/>
    <property type="match status" value="1"/>
</dbReference>
<dbReference type="OrthoDB" id="2077894at2"/>
<dbReference type="STRING" id="1121919.SAMN02745975_02704"/>
<dbReference type="PROSITE" id="PS51272">
    <property type="entry name" value="SLH"/>
    <property type="match status" value="1"/>
</dbReference>
<name>A0A1M6LKP1_9FIRM</name>
<dbReference type="RefSeq" id="WP_110941792.1">
    <property type="nucleotide sequence ID" value="NZ_FQZV01000037.1"/>
</dbReference>